<feature type="transmembrane region" description="Helical" evidence="7">
    <location>
        <begin position="268"/>
        <end position="289"/>
    </location>
</feature>
<keyword evidence="2" id="KW-1003">Cell membrane</keyword>
<dbReference type="PANTHER" id="PTHR30572:SF4">
    <property type="entry name" value="ABC TRANSPORTER PERMEASE YTRF"/>
    <property type="match status" value="1"/>
</dbReference>
<dbReference type="PANTHER" id="PTHR30572">
    <property type="entry name" value="MEMBRANE COMPONENT OF TRANSPORTER-RELATED"/>
    <property type="match status" value="1"/>
</dbReference>
<dbReference type="RefSeq" id="WP_048474027.1">
    <property type="nucleotide sequence ID" value="NZ_JYNL01000069.1"/>
</dbReference>
<comment type="similarity">
    <text evidence="6">Belongs to the ABC-4 integral membrane protein family.</text>
</comment>
<accession>A0A0J6VCM7</accession>
<comment type="subcellular location">
    <subcellularLocation>
        <location evidence="1">Cell membrane</location>
        <topology evidence="1">Multi-pass membrane protein</topology>
    </subcellularLocation>
</comment>
<evidence type="ECO:0000313" key="10">
    <source>
        <dbReference type="Proteomes" id="UP000036513"/>
    </source>
</evidence>
<evidence type="ECO:0000256" key="1">
    <source>
        <dbReference type="ARBA" id="ARBA00004651"/>
    </source>
</evidence>
<dbReference type="EMBL" id="JYNL01000069">
    <property type="protein sequence ID" value="KMO67939.1"/>
    <property type="molecule type" value="Genomic_DNA"/>
</dbReference>
<evidence type="ECO:0000256" key="6">
    <source>
        <dbReference type="ARBA" id="ARBA00038076"/>
    </source>
</evidence>
<dbReference type="InterPro" id="IPR003838">
    <property type="entry name" value="ABC3_permease_C"/>
</dbReference>
<evidence type="ECO:0000313" key="9">
    <source>
        <dbReference type="EMBL" id="KMO67939.1"/>
    </source>
</evidence>
<dbReference type="GO" id="GO:0022857">
    <property type="term" value="F:transmembrane transporter activity"/>
    <property type="evidence" value="ECO:0007669"/>
    <property type="project" value="TreeGrafter"/>
</dbReference>
<evidence type="ECO:0000256" key="2">
    <source>
        <dbReference type="ARBA" id="ARBA00022475"/>
    </source>
</evidence>
<evidence type="ECO:0000256" key="5">
    <source>
        <dbReference type="ARBA" id="ARBA00023136"/>
    </source>
</evidence>
<evidence type="ECO:0000259" key="8">
    <source>
        <dbReference type="Pfam" id="PF02687"/>
    </source>
</evidence>
<organism evidence="9 10">
    <name type="scientific">Mycolicibacterium chlorophenolicum</name>
    <dbReference type="NCBI Taxonomy" id="37916"/>
    <lineage>
        <taxon>Bacteria</taxon>
        <taxon>Bacillati</taxon>
        <taxon>Actinomycetota</taxon>
        <taxon>Actinomycetes</taxon>
        <taxon>Mycobacteriales</taxon>
        <taxon>Mycobacteriaceae</taxon>
        <taxon>Mycolicibacterium</taxon>
    </lineage>
</organism>
<gene>
    <name evidence="9" type="ORF">MCHLDSM_07197</name>
</gene>
<feature type="transmembrane region" description="Helical" evidence="7">
    <location>
        <begin position="727"/>
        <end position="749"/>
    </location>
</feature>
<feature type="transmembrane region" description="Helical" evidence="7">
    <location>
        <begin position="295"/>
        <end position="312"/>
    </location>
</feature>
<keyword evidence="5 7" id="KW-0472">Membrane</keyword>
<dbReference type="Proteomes" id="UP000036513">
    <property type="component" value="Unassembled WGS sequence"/>
</dbReference>
<feature type="transmembrane region" description="Helical" evidence="7">
    <location>
        <begin position="359"/>
        <end position="379"/>
    </location>
</feature>
<feature type="transmembrane region" description="Helical" evidence="7">
    <location>
        <begin position="770"/>
        <end position="799"/>
    </location>
</feature>
<feature type="transmembrane region" description="Helical" evidence="7">
    <location>
        <begin position="27"/>
        <end position="47"/>
    </location>
</feature>
<comment type="caution">
    <text evidence="9">The sequence shown here is derived from an EMBL/GenBank/DDBJ whole genome shotgun (WGS) entry which is preliminary data.</text>
</comment>
<feature type="transmembrane region" description="Helical" evidence="7">
    <location>
        <begin position="319"/>
        <end position="339"/>
    </location>
</feature>
<reference evidence="9 10" key="1">
    <citation type="journal article" date="2015" name="Genome Biol. Evol.">
        <title>Characterization of Three Mycobacterium spp. with Potential Use in Bioremediation by Genome Sequencing and Comparative Genomics.</title>
        <authorList>
            <person name="Das S."/>
            <person name="Pettersson B.M."/>
            <person name="Behra P.R."/>
            <person name="Ramesh M."/>
            <person name="Dasgupta S."/>
            <person name="Bhattacharya A."/>
            <person name="Kirsebom L.A."/>
        </authorList>
    </citation>
    <scope>NUCLEOTIDE SEQUENCE [LARGE SCALE GENOMIC DNA]</scope>
    <source>
        <strain evidence="9 10">DSM 43826</strain>
    </source>
</reference>
<dbReference type="GO" id="GO:0005886">
    <property type="term" value="C:plasma membrane"/>
    <property type="evidence" value="ECO:0007669"/>
    <property type="project" value="UniProtKB-SubCell"/>
</dbReference>
<protein>
    <submittedName>
        <fullName evidence="9">FtsX-like permease family protein</fullName>
    </submittedName>
</protein>
<dbReference type="PATRIC" id="fig|37916.4.peg.7211"/>
<evidence type="ECO:0000256" key="7">
    <source>
        <dbReference type="SAM" id="Phobius"/>
    </source>
</evidence>
<dbReference type="InterPro" id="IPR050250">
    <property type="entry name" value="Macrolide_Exporter_MacB"/>
</dbReference>
<dbReference type="STRING" id="37916.MCHLDSM_07197"/>
<feature type="transmembrane region" description="Helical" evidence="7">
    <location>
        <begin position="819"/>
        <end position="839"/>
    </location>
</feature>
<sequence>MTRRLRAQWLSFRRIHLAALAADWCRTLLSVVGVALGVTVVLGVLILKAGLVRPFDAFGPSLVRAAGAEVIAVTPNVEGRLPFGVVERLRTEVTGAEAVIPVVGNLTPAGDATGSHGFFLLGGSCQIELLVGPFDCERRARTDPPAAGPGVPLQIPAVIAERLGLRTGDEIRIPGLPRGAAHLGWTFPEFERVKGINDGYVLLAPSAELAARLLGAPGYATAAFVVPGADASHVAADVDRVVAGVATSGPPRPQLPAVFENSKQSLDLVALAGIIVGILIAVNTILLAVEDRRTVMGTVGAIGAGPVGLFGGMLGEGAVVGVLGGLLGVPSGFLLGTYLVDRFGQSMLAGSGATITAHFTPTLVVTGAIAGAVCGTLAMTGPAARLMRTGPLASMASVGGMQRERRIPLWPLLAGIVLLVGAVAVSTVFARGPWPVRVGVDAMTVGLCGVVLATVWIAPRAAGPLIALITTARPALGRLLGADFRRYALLFALSAALLAEATSLAIGSQSMQVLGTEQIAAQKASRLPAALLISPQSVLDQRDGRLAEDTYRAIAETAEGRSVSSRWRSTISSGADTRLVIGVTPGDWYSTALYGPDGPERFWTGLAHGAVGLSTIAASRLRVGPGDAVTLPTVAGPKTFDVAGIFRPRMVNDAAVGDIVLVSAPLARTDWAALRDQVAVAYSSPAEATAHRADFTGLDAGLRVYDNEQWRSEATRGITRFLQPFTIAGYVVMAAAGVSVLNVFVLGLVQRTRERAVLRAIGATSVQEQLVIVANAVLLASLVAVLAVLGGIGLTYLWSLGSPVYYGIAIDWGVPALPVRTGTVAVFGLVLTAAAYPVIRARRLETAEVLRDS</sequence>
<feature type="domain" description="ABC3 transporter permease C-terminal" evidence="8">
    <location>
        <begin position="727"/>
        <end position="845"/>
    </location>
</feature>
<dbReference type="AlphaFoldDB" id="A0A0J6VCM7"/>
<proteinExistence type="inferred from homology"/>
<keyword evidence="10" id="KW-1185">Reference proteome</keyword>
<evidence type="ECO:0000256" key="4">
    <source>
        <dbReference type="ARBA" id="ARBA00022989"/>
    </source>
</evidence>
<keyword evidence="4 7" id="KW-1133">Transmembrane helix</keyword>
<feature type="transmembrane region" description="Helical" evidence="7">
    <location>
        <begin position="442"/>
        <end position="466"/>
    </location>
</feature>
<evidence type="ECO:0000256" key="3">
    <source>
        <dbReference type="ARBA" id="ARBA00022692"/>
    </source>
</evidence>
<keyword evidence="3 7" id="KW-0812">Transmembrane</keyword>
<feature type="domain" description="ABC3 transporter permease C-terminal" evidence="8">
    <location>
        <begin position="269"/>
        <end position="391"/>
    </location>
</feature>
<dbReference type="Pfam" id="PF02687">
    <property type="entry name" value="FtsX"/>
    <property type="match status" value="2"/>
</dbReference>
<feature type="transmembrane region" description="Helical" evidence="7">
    <location>
        <begin position="409"/>
        <end position="430"/>
    </location>
</feature>
<name>A0A0J6VCM7_9MYCO</name>